<evidence type="ECO:0000256" key="1">
    <source>
        <dbReference type="SAM" id="MobiDB-lite"/>
    </source>
</evidence>
<dbReference type="OrthoDB" id="1845982at2759"/>
<name>A0A067KFW6_JATCU</name>
<gene>
    <name evidence="2" type="ORF">JCGZ_07464</name>
</gene>
<dbReference type="Proteomes" id="UP000027138">
    <property type="component" value="Unassembled WGS sequence"/>
</dbReference>
<accession>A0A067KFW6</accession>
<reference evidence="2 3" key="1">
    <citation type="journal article" date="2014" name="PLoS ONE">
        <title>Global Analysis of Gene Expression Profiles in Physic Nut (Jatropha curcas L.) Seedlings Exposed to Salt Stress.</title>
        <authorList>
            <person name="Zhang L."/>
            <person name="Zhang C."/>
            <person name="Wu P."/>
            <person name="Chen Y."/>
            <person name="Li M."/>
            <person name="Jiang H."/>
            <person name="Wu G."/>
        </authorList>
    </citation>
    <scope>NUCLEOTIDE SEQUENCE [LARGE SCALE GENOMIC DNA]</scope>
    <source>
        <strain evidence="3">cv. GZQX0401</strain>
        <tissue evidence="2">Young leaves</tissue>
    </source>
</reference>
<protein>
    <submittedName>
        <fullName evidence="2">Uncharacterized protein</fullName>
    </submittedName>
</protein>
<dbReference type="AlphaFoldDB" id="A0A067KFW6"/>
<feature type="compositionally biased region" description="Polar residues" evidence="1">
    <location>
        <begin position="29"/>
        <end position="55"/>
    </location>
</feature>
<organism evidence="2 3">
    <name type="scientific">Jatropha curcas</name>
    <name type="common">Barbados nut</name>
    <dbReference type="NCBI Taxonomy" id="180498"/>
    <lineage>
        <taxon>Eukaryota</taxon>
        <taxon>Viridiplantae</taxon>
        <taxon>Streptophyta</taxon>
        <taxon>Embryophyta</taxon>
        <taxon>Tracheophyta</taxon>
        <taxon>Spermatophyta</taxon>
        <taxon>Magnoliopsida</taxon>
        <taxon>eudicotyledons</taxon>
        <taxon>Gunneridae</taxon>
        <taxon>Pentapetalae</taxon>
        <taxon>rosids</taxon>
        <taxon>fabids</taxon>
        <taxon>Malpighiales</taxon>
        <taxon>Euphorbiaceae</taxon>
        <taxon>Crotonoideae</taxon>
        <taxon>Jatropheae</taxon>
        <taxon>Jatropha</taxon>
    </lineage>
</organism>
<evidence type="ECO:0000313" key="3">
    <source>
        <dbReference type="Proteomes" id="UP000027138"/>
    </source>
</evidence>
<keyword evidence="3" id="KW-1185">Reference proteome</keyword>
<evidence type="ECO:0000313" key="2">
    <source>
        <dbReference type="EMBL" id="KDP33893.1"/>
    </source>
</evidence>
<dbReference type="EMBL" id="KK914539">
    <property type="protein sequence ID" value="KDP33893.1"/>
    <property type="molecule type" value="Genomic_DNA"/>
</dbReference>
<proteinExistence type="predicted"/>
<feature type="region of interest" description="Disordered" evidence="1">
    <location>
        <begin position="29"/>
        <end position="58"/>
    </location>
</feature>
<sequence>MADGTNELNIQIPPEEVLVGAAILMNNSQASSSSQPHDNTSPVQNSESQINTSMKQPADVGYQAPNNYYVRKTIEKMVIVVELGAFRFIMPTDYEGKLSVIYMRRDNILMELWEMENYKEKVWSKRHMIDVEPLREKEPHSIPLMFYNADIALMSGFYGVLFFKFKNGMVRLEEQIQTLGIVLFKSDFEPCNMKTCFCRRCMRESNEEEVNQS</sequence>